<comment type="caution">
    <text evidence="1">The sequence shown here is derived from an EMBL/GenBank/DDBJ whole genome shotgun (WGS) entry which is preliminary data.</text>
</comment>
<dbReference type="EMBL" id="BKCJ011731092">
    <property type="protein sequence ID" value="GFD48843.1"/>
    <property type="molecule type" value="Genomic_DNA"/>
</dbReference>
<keyword evidence="1" id="KW-0695">RNA-directed DNA polymerase</keyword>
<name>A0A699WNV9_TANCI</name>
<organism evidence="1">
    <name type="scientific">Tanacetum cinerariifolium</name>
    <name type="common">Dalmatian daisy</name>
    <name type="synonym">Chrysanthemum cinerariifolium</name>
    <dbReference type="NCBI Taxonomy" id="118510"/>
    <lineage>
        <taxon>Eukaryota</taxon>
        <taxon>Viridiplantae</taxon>
        <taxon>Streptophyta</taxon>
        <taxon>Embryophyta</taxon>
        <taxon>Tracheophyta</taxon>
        <taxon>Spermatophyta</taxon>
        <taxon>Magnoliopsida</taxon>
        <taxon>eudicotyledons</taxon>
        <taxon>Gunneridae</taxon>
        <taxon>Pentapetalae</taxon>
        <taxon>asterids</taxon>
        <taxon>campanulids</taxon>
        <taxon>Asterales</taxon>
        <taxon>Asteraceae</taxon>
        <taxon>Asteroideae</taxon>
        <taxon>Anthemideae</taxon>
        <taxon>Anthemidinae</taxon>
        <taxon>Tanacetum</taxon>
    </lineage>
</organism>
<feature type="non-terminal residue" evidence="1">
    <location>
        <position position="121"/>
    </location>
</feature>
<dbReference type="AlphaFoldDB" id="A0A699WNV9"/>
<feature type="non-terminal residue" evidence="1">
    <location>
        <position position="1"/>
    </location>
</feature>
<accession>A0A699WNV9</accession>
<evidence type="ECO:0000313" key="1">
    <source>
        <dbReference type="EMBL" id="GFD48843.1"/>
    </source>
</evidence>
<protein>
    <submittedName>
        <fullName evidence="1">Reverse transcriptase domain-containing protein</fullName>
    </submittedName>
</protein>
<proteinExistence type="predicted"/>
<dbReference type="GO" id="GO:0003964">
    <property type="term" value="F:RNA-directed DNA polymerase activity"/>
    <property type="evidence" value="ECO:0007669"/>
    <property type="project" value="UniProtKB-KW"/>
</dbReference>
<gene>
    <name evidence="1" type="ORF">Tci_920812</name>
</gene>
<reference evidence="1" key="1">
    <citation type="journal article" date="2019" name="Sci. Rep.">
        <title>Draft genome of Tanacetum cinerariifolium, the natural source of mosquito coil.</title>
        <authorList>
            <person name="Yamashiro T."/>
            <person name="Shiraishi A."/>
            <person name="Satake H."/>
            <person name="Nakayama K."/>
        </authorList>
    </citation>
    <scope>NUCLEOTIDE SEQUENCE</scope>
</reference>
<keyword evidence="1" id="KW-0548">Nucleotidyltransferase</keyword>
<sequence length="121" mass="13504">LTLRHRDTIIAAAGRTFMKRRPEECYDLIENMTVHHNDWDTSAQRSESSSSITFSFDPKIAALKAEMAEIKKNLMRVLQVNQQVKAVTPNCETCGGPYSYNDCPATVGQTQNVYTAGAYQG</sequence>
<keyword evidence="1" id="KW-0808">Transferase</keyword>